<sequence>MGDIPTHPPVHCLVPKVENDPVSGGVDAMLRMDQPSSQDGETGPDAFDGGVRSSSITDTSPIPLQHLEDRMQVLFDLAEMSTDNVIVAVDHYVLFPRSP</sequence>
<name>A0ABR0R8S1_9EURO</name>
<evidence type="ECO:0000256" key="1">
    <source>
        <dbReference type="SAM" id="MobiDB-lite"/>
    </source>
</evidence>
<dbReference type="RefSeq" id="XP_064724679.1">
    <property type="nucleotide sequence ID" value="XM_064879542.1"/>
</dbReference>
<evidence type="ECO:0000313" key="3">
    <source>
        <dbReference type="Proteomes" id="UP001334248"/>
    </source>
</evidence>
<accession>A0ABR0R8S1</accession>
<feature type="compositionally biased region" description="Polar residues" evidence="1">
    <location>
        <begin position="52"/>
        <end position="62"/>
    </location>
</feature>
<evidence type="ECO:0000313" key="2">
    <source>
        <dbReference type="EMBL" id="KAK5936589.1"/>
    </source>
</evidence>
<reference evidence="2 3" key="1">
    <citation type="journal article" date="2023" name="Res Sq">
        <title>Genomic and morphological characterization of Knufia obscura isolated from the Mars 2020 spacecraft assembly facility.</title>
        <authorList>
            <person name="Chander A.M."/>
            <person name="Teixeira M.M."/>
            <person name="Singh N.K."/>
            <person name="Williams M.P."/>
            <person name="Parker C.W."/>
            <person name="Leo P."/>
            <person name="Stajich J.E."/>
            <person name="Torok T."/>
            <person name="Tighe S."/>
            <person name="Mason C.E."/>
            <person name="Venkateswaran K."/>
        </authorList>
    </citation>
    <scope>NUCLEOTIDE SEQUENCE [LARGE SCALE GENOMIC DNA]</scope>
    <source>
        <strain evidence="2 3">CCFEE 5817</strain>
    </source>
</reference>
<proteinExistence type="predicted"/>
<feature type="region of interest" description="Disordered" evidence="1">
    <location>
        <begin position="23"/>
        <end position="63"/>
    </location>
</feature>
<dbReference type="EMBL" id="JAVHJV010000027">
    <property type="protein sequence ID" value="KAK5936589.1"/>
    <property type="molecule type" value="Genomic_DNA"/>
</dbReference>
<keyword evidence="3" id="KW-1185">Reference proteome</keyword>
<protein>
    <submittedName>
        <fullName evidence="2">Uncharacterized protein</fullName>
    </submittedName>
</protein>
<organism evidence="2 3">
    <name type="scientific">Knufia obscura</name>
    <dbReference type="NCBI Taxonomy" id="1635080"/>
    <lineage>
        <taxon>Eukaryota</taxon>
        <taxon>Fungi</taxon>
        <taxon>Dikarya</taxon>
        <taxon>Ascomycota</taxon>
        <taxon>Pezizomycotina</taxon>
        <taxon>Eurotiomycetes</taxon>
        <taxon>Chaetothyriomycetidae</taxon>
        <taxon>Chaetothyriales</taxon>
        <taxon>Trichomeriaceae</taxon>
        <taxon>Knufia</taxon>
    </lineage>
</organism>
<comment type="caution">
    <text evidence="2">The sequence shown here is derived from an EMBL/GenBank/DDBJ whole genome shotgun (WGS) entry which is preliminary data.</text>
</comment>
<gene>
    <name evidence="2" type="ORF">PMZ80_011154</name>
</gene>
<dbReference type="Proteomes" id="UP001334248">
    <property type="component" value="Unassembled WGS sequence"/>
</dbReference>
<dbReference type="GeneID" id="90004603"/>